<evidence type="ECO:0000313" key="3">
    <source>
        <dbReference type="EMBL" id="QAB16541.1"/>
    </source>
</evidence>
<dbReference type="SUPFAM" id="SSF102588">
    <property type="entry name" value="LmbE-like"/>
    <property type="match status" value="1"/>
</dbReference>
<feature type="compositionally biased region" description="Low complexity" evidence="2">
    <location>
        <begin position="1"/>
        <end position="11"/>
    </location>
</feature>
<reference evidence="3 4" key="1">
    <citation type="submission" date="2019-01" db="EMBL/GenBank/DDBJ databases">
        <title>Leucobacter muris sp. nov. isolated from the nose of a laboratory mouse.</title>
        <authorList>
            <person name="Benga L."/>
            <person name="Sproeer C."/>
            <person name="Schumann P."/>
            <person name="Verbarg S."/>
            <person name="Bunk B."/>
            <person name="Engelhardt E."/>
            <person name="Benten P.M."/>
            <person name="Sager M."/>
        </authorList>
    </citation>
    <scope>NUCLEOTIDE SEQUENCE [LARGE SCALE GENOMIC DNA]</scope>
    <source>
        <strain evidence="3 4">DSM 101948</strain>
    </source>
</reference>
<dbReference type="PANTHER" id="PTHR12993:SF28">
    <property type="entry name" value="LMBE FAMILY PROTEIN"/>
    <property type="match status" value="1"/>
</dbReference>
<dbReference type="RefSeq" id="WP_128385940.1">
    <property type="nucleotide sequence ID" value="NZ_CP035037.1"/>
</dbReference>
<evidence type="ECO:0000256" key="1">
    <source>
        <dbReference type="ARBA" id="ARBA00022833"/>
    </source>
</evidence>
<proteinExistence type="predicted"/>
<feature type="region of interest" description="Disordered" evidence="2">
    <location>
        <begin position="1"/>
        <end position="20"/>
    </location>
</feature>
<accession>A0ABX5QBY7</accession>
<dbReference type="Gene3D" id="3.40.50.10320">
    <property type="entry name" value="LmbE-like"/>
    <property type="match status" value="1"/>
</dbReference>
<dbReference type="PANTHER" id="PTHR12993">
    <property type="entry name" value="N-ACETYLGLUCOSAMINYL-PHOSPHATIDYLINOSITOL DE-N-ACETYLASE-RELATED"/>
    <property type="match status" value="1"/>
</dbReference>
<keyword evidence="1" id="KW-0862">Zinc</keyword>
<evidence type="ECO:0000256" key="2">
    <source>
        <dbReference type="SAM" id="MobiDB-lite"/>
    </source>
</evidence>
<name>A0ABX5QBY7_9MICO</name>
<sequence>MDTQDAPQSPAAEPPLPPLDETGIGRVLVVVAHPDDAEYGTSAAVASWVSRGIEVGYLLLTAGEAGMQRPPEEAGPLRAREQRAACEAVGVERLTVLDFPDGVLEYGLELRRAIAREIRAFRPDAVVFGSGQLEVAWGFDHADHRAAGLAAIDAARDADNRWVFPELLHEEDLAPWSVQRLLLTGARPTHAVPVDEDAARRAIASLSAHEAYLADLPWHPSPEDLVTGLLADQGRRAGLPRAVAFAEHRLRE</sequence>
<protein>
    <submittedName>
        <fullName evidence="3">PIG-L family deacetylase</fullName>
    </submittedName>
</protein>
<dbReference type="EMBL" id="CP035037">
    <property type="protein sequence ID" value="QAB16541.1"/>
    <property type="molecule type" value="Genomic_DNA"/>
</dbReference>
<dbReference type="Pfam" id="PF02585">
    <property type="entry name" value="PIG-L"/>
    <property type="match status" value="1"/>
</dbReference>
<organism evidence="3 4">
    <name type="scientific">Leucobacter muris</name>
    <dbReference type="NCBI Taxonomy" id="1935379"/>
    <lineage>
        <taxon>Bacteria</taxon>
        <taxon>Bacillati</taxon>
        <taxon>Actinomycetota</taxon>
        <taxon>Actinomycetes</taxon>
        <taxon>Micrococcales</taxon>
        <taxon>Microbacteriaceae</taxon>
        <taxon>Leucobacter</taxon>
    </lineage>
</organism>
<gene>
    <name evidence="3" type="ORF">Leucomu_00060</name>
</gene>
<evidence type="ECO:0000313" key="4">
    <source>
        <dbReference type="Proteomes" id="UP000285768"/>
    </source>
</evidence>
<dbReference type="Proteomes" id="UP000285768">
    <property type="component" value="Chromosome"/>
</dbReference>
<dbReference type="InterPro" id="IPR003737">
    <property type="entry name" value="GlcNAc_PI_deacetylase-related"/>
</dbReference>
<keyword evidence="4" id="KW-1185">Reference proteome</keyword>
<dbReference type="InterPro" id="IPR024078">
    <property type="entry name" value="LmbE-like_dom_sf"/>
</dbReference>